<evidence type="ECO:0000313" key="1">
    <source>
        <dbReference type="EMBL" id="KAK0438998.1"/>
    </source>
</evidence>
<proteinExistence type="predicted"/>
<accession>A0AA39JAE2</accession>
<organism evidence="1 2">
    <name type="scientific">Armillaria borealis</name>
    <dbReference type="NCBI Taxonomy" id="47425"/>
    <lineage>
        <taxon>Eukaryota</taxon>
        <taxon>Fungi</taxon>
        <taxon>Dikarya</taxon>
        <taxon>Basidiomycota</taxon>
        <taxon>Agaricomycotina</taxon>
        <taxon>Agaricomycetes</taxon>
        <taxon>Agaricomycetidae</taxon>
        <taxon>Agaricales</taxon>
        <taxon>Marasmiineae</taxon>
        <taxon>Physalacriaceae</taxon>
        <taxon>Armillaria</taxon>
    </lineage>
</organism>
<gene>
    <name evidence="1" type="ORF">EV421DRAFT_1906330</name>
</gene>
<dbReference type="EMBL" id="JAUEPT010000040">
    <property type="protein sequence ID" value="KAK0438998.1"/>
    <property type="molecule type" value="Genomic_DNA"/>
</dbReference>
<dbReference type="Proteomes" id="UP001175226">
    <property type="component" value="Unassembled WGS sequence"/>
</dbReference>
<keyword evidence="2" id="KW-1185">Reference proteome</keyword>
<reference evidence="1" key="1">
    <citation type="submission" date="2023-06" db="EMBL/GenBank/DDBJ databases">
        <authorList>
            <consortium name="Lawrence Berkeley National Laboratory"/>
            <person name="Ahrendt S."/>
            <person name="Sahu N."/>
            <person name="Indic B."/>
            <person name="Wong-Bajracharya J."/>
            <person name="Merenyi Z."/>
            <person name="Ke H.-M."/>
            <person name="Monk M."/>
            <person name="Kocsube S."/>
            <person name="Drula E."/>
            <person name="Lipzen A."/>
            <person name="Balint B."/>
            <person name="Henrissat B."/>
            <person name="Andreopoulos B."/>
            <person name="Martin F.M."/>
            <person name="Harder C.B."/>
            <person name="Rigling D."/>
            <person name="Ford K.L."/>
            <person name="Foster G.D."/>
            <person name="Pangilinan J."/>
            <person name="Papanicolaou A."/>
            <person name="Barry K."/>
            <person name="LaButti K."/>
            <person name="Viragh M."/>
            <person name="Koriabine M."/>
            <person name="Yan M."/>
            <person name="Riley R."/>
            <person name="Champramary S."/>
            <person name="Plett K.L."/>
            <person name="Tsai I.J."/>
            <person name="Slot J."/>
            <person name="Sipos G."/>
            <person name="Plett J."/>
            <person name="Nagy L.G."/>
            <person name="Grigoriev I.V."/>
        </authorList>
    </citation>
    <scope>NUCLEOTIDE SEQUENCE</scope>
    <source>
        <strain evidence="1">FPL87.14</strain>
    </source>
</reference>
<sequence length="79" mass="8362">MTVDILKAAASAVASVPILGVAAGIVSRILNQISQAQQNTELALRIATRCARALTTISEHLDTLENKSAISNSIDRFVE</sequence>
<dbReference type="AlphaFoldDB" id="A0AA39JAE2"/>
<evidence type="ECO:0000313" key="2">
    <source>
        <dbReference type="Proteomes" id="UP001175226"/>
    </source>
</evidence>
<protein>
    <submittedName>
        <fullName evidence="1">Uncharacterized protein</fullName>
    </submittedName>
</protein>
<name>A0AA39JAE2_9AGAR</name>
<comment type="caution">
    <text evidence="1">The sequence shown here is derived from an EMBL/GenBank/DDBJ whole genome shotgun (WGS) entry which is preliminary data.</text>
</comment>